<dbReference type="Proteomes" id="UP000008068">
    <property type="component" value="Unassembled WGS sequence"/>
</dbReference>
<keyword evidence="1" id="KW-0472">Membrane</keyword>
<proteinExistence type="predicted"/>
<accession>G0MJR6</accession>
<dbReference type="HOGENOM" id="CLU_1961501_0_0_1"/>
<keyword evidence="1" id="KW-1133">Transmembrane helix</keyword>
<evidence type="ECO:0000313" key="2">
    <source>
        <dbReference type="EMBL" id="EGT32492.1"/>
    </source>
</evidence>
<gene>
    <name evidence="2" type="ORF">CAEBREN_11531</name>
</gene>
<dbReference type="InParanoid" id="G0MJR6"/>
<evidence type="ECO:0000256" key="1">
    <source>
        <dbReference type="SAM" id="Phobius"/>
    </source>
</evidence>
<protein>
    <submittedName>
        <fullName evidence="2">Uncharacterized protein</fullName>
    </submittedName>
</protein>
<evidence type="ECO:0000313" key="3">
    <source>
        <dbReference type="Proteomes" id="UP000008068"/>
    </source>
</evidence>
<dbReference type="EMBL" id="GL379797">
    <property type="protein sequence ID" value="EGT32492.1"/>
    <property type="molecule type" value="Genomic_DNA"/>
</dbReference>
<keyword evidence="1" id="KW-0812">Transmembrane</keyword>
<organism evidence="3">
    <name type="scientific">Caenorhabditis brenneri</name>
    <name type="common">Nematode worm</name>
    <dbReference type="NCBI Taxonomy" id="135651"/>
    <lineage>
        <taxon>Eukaryota</taxon>
        <taxon>Metazoa</taxon>
        <taxon>Ecdysozoa</taxon>
        <taxon>Nematoda</taxon>
        <taxon>Chromadorea</taxon>
        <taxon>Rhabditida</taxon>
        <taxon>Rhabditina</taxon>
        <taxon>Rhabditomorpha</taxon>
        <taxon>Rhabditoidea</taxon>
        <taxon>Rhabditidae</taxon>
        <taxon>Peloderinae</taxon>
        <taxon>Caenorhabditis</taxon>
    </lineage>
</organism>
<name>G0MJR6_CAEBE</name>
<feature type="transmembrane region" description="Helical" evidence="1">
    <location>
        <begin position="20"/>
        <end position="41"/>
    </location>
</feature>
<sequence length="128" mass="15016">MAVESFRRPGSPPKETPPEVPYIICAVIFISFVGCMLAWYLRIRSKRCLDKLRQQHRKASISMSSSDETPQQRKFCWDSKEYVNTFTEDGQIFHNEDHWKPCEKCSEILNNESQPPRYSTLFLNDPIL</sequence>
<reference evidence="3" key="1">
    <citation type="submission" date="2011-07" db="EMBL/GenBank/DDBJ databases">
        <authorList>
            <consortium name="Caenorhabditis brenneri Sequencing and Analysis Consortium"/>
            <person name="Wilson R.K."/>
        </authorList>
    </citation>
    <scope>NUCLEOTIDE SEQUENCE [LARGE SCALE GENOMIC DNA]</scope>
    <source>
        <strain evidence="3">PB2801</strain>
    </source>
</reference>
<keyword evidence="3" id="KW-1185">Reference proteome</keyword>
<dbReference type="AlphaFoldDB" id="G0MJR6"/>
<dbReference type="PROSITE" id="PS51257">
    <property type="entry name" value="PROKAR_LIPOPROTEIN"/>
    <property type="match status" value="1"/>
</dbReference>